<dbReference type="PANTHER" id="PTHR32305:SF17">
    <property type="entry name" value="TRNA NUCLEASE WAPA"/>
    <property type="match status" value="1"/>
</dbReference>
<gene>
    <name evidence="4" type="ORF">AOZ06_30880</name>
</gene>
<dbReference type="InterPro" id="IPR050708">
    <property type="entry name" value="T6SS_VgrG/RHS"/>
</dbReference>
<feature type="domain" description="Teneurin-like YD-shell" evidence="3">
    <location>
        <begin position="1572"/>
        <end position="1771"/>
    </location>
</feature>
<feature type="region of interest" description="Disordered" evidence="2">
    <location>
        <begin position="223"/>
        <end position="269"/>
    </location>
</feature>
<keyword evidence="5" id="KW-1185">Reference proteome</keyword>
<dbReference type="Pfam" id="PF05593">
    <property type="entry name" value="RHS_repeat"/>
    <property type="match status" value="1"/>
</dbReference>
<accession>A0A0N9HTZ7</accession>
<feature type="compositionally biased region" description="Basic residues" evidence="2">
    <location>
        <begin position="1862"/>
        <end position="1908"/>
    </location>
</feature>
<dbReference type="NCBIfam" id="TIGR01643">
    <property type="entry name" value="YD_repeat_2x"/>
    <property type="match status" value="2"/>
</dbReference>
<name>A0A0N9HTZ7_9PSEU</name>
<dbReference type="EMBL" id="CP012752">
    <property type="protein sequence ID" value="ALG10714.1"/>
    <property type="molecule type" value="Genomic_DNA"/>
</dbReference>
<dbReference type="PANTHER" id="PTHR32305">
    <property type="match status" value="1"/>
</dbReference>
<protein>
    <recommendedName>
        <fullName evidence="3">Teneurin-like YD-shell domain-containing protein</fullName>
    </recommendedName>
</protein>
<evidence type="ECO:0000256" key="1">
    <source>
        <dbReference type="ARBA" id="ARBA00022737"/>
    </source>
</evidence>
<feature type="region of interest" description="Disordered" evidence="2">
    <location>
        <begin position="914"/>
        <end position="937"/>
    </location>
</feature>
<organism evidence="4 5">
    <name type="scientific">Kibdelosporangium phytohabitans</name>
    <dbReference type="NCBI Taxonomy" id="860235"/>
    <lineage>
        <taxon>Bacteria</taxon>
        <taxon>Bacillati</taxon>
        <taxon>Actinomycetota</taxon>
        <taxon>Actinomycetes</taxon>
        <taxon>Pseudonocardiales</taxon>
        <taxon>Pseudonocardiaceae</taxon>
        <taxon>Kibdelosporangium</taxon>
    </lineage>
</organism>
<evidence type="ECO:0000313" key="5">
    <source>
        <dbReference type="Proteomes" id="UP000063699"/>
    </source>
</evidence>
<evidence type="ECO:0000256" key="2">
    <source>
        <dbReference type="SAM" id="MobiDB-lite"/>
    </source>
</evidence>
<dbReference type="InterPro" id="IPR006530">
    <property type="entry name" value="YD"/>
</dbReference>
<dbReference type="NCBIfam" id="TIGR03696">
    <property type="entry name" value="Rhs_assc_core"/>
    <property type="match status" value="1"/>
</dbReference>
<dbReference type="InterPro" id="IPR031325">
    <property type="entry name" value="RHS_repeat"/>
</dbReference>
<feature type="region of interest" description="Disordered" evidence="2">
    <location>
        <begin position="1862"/>
        <end position="1911"/>
    </location>
</feature>
<dbReference type="STRING" id="860235.AOZ06_30880"/>
<feature type="region of interest" description="Disordered" evidence="2">
    <location>
        <begin position="1"/>
        <end position="59"/>
    </location>
</feature>
<dbReference type="Gene3D" id="2.180.10.10">
    <property type="entry name" value="RHS repeat-associated core"/>
    <property type="match status" value="2"/>
</dbReference>
<dbReference type="InterPro" id="IPR056823">
    <property type="entry name" value="TEN-like_YD-shell"/>
</dbReference>
<evidence type="ECO:0000313" key="4">
    <source>
        <dbReference type="EMBL" id="ALG10714.1"/>
    </source>
</evidence>
<sequence length="2046" mass="223490">MVAAGLVNAVPPDATAQPGRPWSARAEKSVPTTVVRAEKPEPDAAEDKALKASPSVSWPAPAVAEISPDGQRAAAAGASPIRVARAGDARTAAVQPKVRVEVLDRRLDGPMFRLGSTTAEPLSVHVDYAGFRDAFGGDWAGRLKLAAVPECALATPDKPECQATVLPTRNDGAGTLTADVTPSRNGLYAVTAAASSGAGDYQASSLSPGSTWSSGGSSGDFTWEYDMDAPPGLDGPEPDLDLSYSSGSVDARTSATNNQPSWVGEGFDFSPGGHIERRYASCATDTKGSNNSKKTGDLCWRTDNAILSLNGSGGELVRDDATGAWRLRSDDGSKIERVSGKDNGDDNGESWKVTGKDGTQYFFGLNKLPGWSTGKQTTNSAWTVPVAGNHSGEPCHKSAFDTSFCQQAWRWNLDYVVDVHGNTMSYFYKTETNNYARNMTATKVAGYVRDGYLERIDYGQKDGEVYTKPAVGQVVFTVAGRCVPNTECVTGKPGNWPDTPLDQQCTSTTNCGTKYTPTFWSQMRLAKVTTRIWNGNAHRDVNSWTLTHSFPSPGDGTRAGMWLASVRRTGLVGGSESLPEVNFDGVQMHNRVDGIDGIPPMNWWRMKKIRTETGADIVVNYLPKDCAAPVNLPVADANTKRCYPVRWTPDSLDNQAAERTDWFHKYVVSDVTEKDVTTGLAPVVTEVGYVGTPAWRHDDEDGLVPAERKTWSQWRGYERVQTRKGQPGGLREQTEVLYFRGMDEDKKAAGGVKDVKVVDSNGTRLEDSNDLAGAERERITYASAGGVVTDRAITDPWMSAPTATSVRSWGTTKAYKVGQSAVQHTEVHPGGGQLKTAKNHVYDADGLLVRSEDLHDLNNANDDTCTRYSYTRNPATNVMDLKYQEETVAVACDKTPNLPTDLASVVRTYYDGSDTLGAQPTKGDPTRQDELSGWANGAPTFRTVDRSVYDALGREIESTDVFGKKTTTKYESAAGGPVTKVTTTNALGHSASVELEPAWGEPTAETDTTGKRAESAYDPLGRVVKTWLPGRARSQSPSTEHTYLIRTDGPNAVVNRTVQPNGEYETDIDLFDGQMRERQSQDPAPGGGRVITDTVYDSRGKEVKVNGPYFNDAPPGTDIVVPDDEAQLPAQTVYEYDGNDRLTAEILKVDGVEKWRTTHAYSGSRHDVDPPRGAIPTSEFVDAEGRLVELRQYRGDSPAGDYDRTTYGYTRHGQLESVTDPAGNVWRRGYDLLGREIRTEDPDHGVTETTYNDADQIETRKDARGAVLAYSYDDLGRAKAIHDGSLTGAKRIEWSYDKLPDGTAVPGLLVSATRYVNGNAYSQTVTGVDGANRPTGMAVTIPASEGKLAGTYKFATGYKQDGQVGEMTLPALGALAEEKLTFGYDKLGLATTLSGKTPYVMGTSYTPYSEPEQVTLSTGGKWVKRSAEYERGTRRVKRTVTERETPGQLVSNVSFSHDEAGNITRVADEPGADTGEPADTQCFRYDHLRRMTGAWTPGDGNCEATPTAVRLGGPAPYWHNWTYDKVGNRTGETKVAPDGKTTSSTYTYPAPGQPQPHAVQKVTTTSPSGTKVDEFGYDATGNTTGRKLGTAPGQTLEWDAEGKLAKVTDGGKTTSYLYDATGDRLIRRDNSGVTLYLGNGEVLLTPQGVLKGTRRYEHSGETVAVRTSDNKLHWMDHNQVGTAELSIDADTQEVSRRRLDPFGGARGTHPSTWPDQQGFVGGTIDGDTGLTQLGERAYDPATGRFASTDPEIDFTDPQQINAYSYANNSPVTFSDPDGRFWSIVIRVVVSKVVVPVTRKVIWPVLKRVGMWVAKWVWSGLRWLGRKLNLAWHWVERTVVTWVEKTVRSWSIKTVRKTVKTRVWKQPKHTARKIGPKQVKKVRKPSTRPKKATKPKRNATNGKSRKFFPKKSGGLRRMPNVPYKEVKNLPDYGTTDWYGRIEIRKGLNPKELVETVRHESFHRFLSPKRGPFIEARAKLNEFRYTRSHLWRFTEEMSAETYGTGSLRKGVNLAKQYDLKAWRLAVEGAGVVGGAGAIGYGVHGWLAD</sequence>
<feature type="compositionally biased region" description="Basic and acidic residues" evidence="2">
    <location>
        <begin position="36"/>
        <end position="50"/>
    </location>
</feature>
<reference evidence="4 5" key="1">
    <citation type="submission" date="2015-07" db="EMBL/GenBank/DDBJ databases">
        <title>Genome sequencing of Kibdelosporangium phytohabitans.</title>
        <authorList>
            <person name="Qin S."/>
            <person name="Xing K."/>
        </authorList>
    </citation>
    <scope>NUCLEOTIDE SEQUENCE [LARGE SCALE GENOMIC DNA]</scope>
    <source>
        <strain evidence="4 5">KLBMP1111</strain>
    </source>
</reference>
<dbReference type="KEGG" id="kphy:AOZ06_30880"/>
<proteinExistence type="predicted"/>
<feature type="compositionally biased region" description="Polar residues" evidence="2">
    <location>
        <begin position="243"/>
        <end position="261"/>
    </location>
</feature>
<evidence type="ECO:0000259" key="3">
    <source>
        <dbReference type="Pfam" id="PF25023"/>
    </source>
</evidence>
<dbReference type="Proteomes" id="UP000063699">
    <property type="component" value="Chromosome"/>
</dbReference>
<dbReference type="Pfam" id="PF25023">
    <property type="entry name" value="TEN_YD-shell"/>
    <property type="match status" value="1"/>
</dbReference>
<keyword evidence="1" id="KW-0677">Repeat</keyword>
<dbReference type="InterPro" id="IPR022385">
    <property type="entry name" value="Rhs_assc_core"/>
</dbReference>
<feature type="region of interest" description="Disordered" evidence="2">
    <location>
        <begin position="1548"/>
        <end position="1589"/>
    </location>
</feature>